<dbReference type="PANTHER" id="PTHR43013">
    <property type="entry name" value="GLUTAMYL-TRNA REDUCTASE"/>
    <property type="match status" value="1"/>
</dbReference>
<dbReference type="InterPro" id="IPR018214">
    <property type="entry name" value="GluRdtase_CS"/>
</dbReference>
<dbReference type="InterPro" id="IPR006151">
    <property type="entry name" value="Shikm_DH/Glu-tRNA_Rdtase"/>
</dbReference>
<comment type="catalytic activity">
    <reaction evidence="7 8 9">
        <text>(S)-4-amino-5-oxopentanoate + tRNA(Glu) + NADP(+) = L-glutamyl-tRNA(Glu) + NADPH + H(+)</text>
        <dbReference type="Rhea" id="RHEA:12344"/>
        <dbReference type="Rhea" id="RHEA-COMP:9663"/>
        <dbReference type="Rhea" id="RHEA-COMP:9680"/>
        <dbReference type="ChEBI" id="CHEBI:15378"/>
        <dbReference type="ChEBI" id="CHEBI:57501"/>
        <dbReference type="ChEBI" id="CHEBI:57783"/>
        <dbReference type="ChEBI" id="CHEBI:58349"/>
        <dbReference type="ChEBI" id="CHEBI:78442"/>
        <dbReference type="ChEBI" id="CHEBI:78520"/>
        <dbReference type="EC" id="1.2.1.70"/>
    </reaction>
</comment>
<comment type="subunit">
    <text evidence="8">Homodimer.</text>
</comment>
<keyword evidence="14" id="KW-1185">Reference proteome</keyword>
<feature type="binding site" evidence="8">
    <location>
        <position position="120"/>
    </location>
    <ligand>
        <name>substrate</name>
    </ligand>
</feature>
<dbReference type="Gene3D" id="3.40.50.720">
    <property type="entry name" value="NAD(P)-binding Rossmann-like Domain"/>
    <property type="match status" value="1"/>
</dbReference>
<feature type="domain" description="Quinate/shikimate 5-dehydrogenase/glutamyl-tRNA reductase" evidence="11">
    <location>
        <begin position="171"/>
        <end position="306"/>
    </location>
</feature>
<evidence type="ECO:0000256" key="8">
    <source>
        <dbReference type="HAMAP-Rule" id="MF_00087"/>
    </source>
</evidence>
<dbReference type="Pfam" id="PF05201">
    <property type="entry name" value="GlutR_N"/>
    <property type="match status" value="1"/>
</dbReference>
<dbReference type="NCBIfam" id="TIGR01035">
    <property type="entry name" value="hemA"/>
    <property type="match status" value="1"/>
</dbReference>
<protein>
    <recommendedName>
        <fullName evidence="3 8">Glutamyl-tRNA reductase</fullName>
        <shortName evidence="8">GluTR</shortName>
        <ecNumber evidence="3 8">1.2.1.70</ecNumber>
    </recommendedName>
</protein>
<dbReference type="PIRSF" id="PIRSF000445">
    <property type="entry name" value="4pyrrol_synth_GluRdtase"/>
    <property type="match status" value="1"/>
</dbReference>
<reference evidence="13 14" key="1">
    <citation type="submission" date="2016-07" db="EMBL/GenBank/DDBJ databases">
        <authorList>
            <person name="Townsley L."/>
            <person name="Shank E.A."/>
        </authorList>
    </citation>
    <scope>NUCLEOTIDE SEQUENCE [LARGE SCALE GENOMIC DNA]</scope>
    <source>
        <strain evidence="13 14">CH01</strain>
    </source>
</reference>
<comment type="miscellaneous">
    <text evidence="8">During catalysis, the active site Cys acts as a nucleophile attacking the alpha-carbonyl group of tRNA-bound glutamate with the formation of a thioester intermediate between enzyme and glutamate, and the concomitant release of tRNA(Glu). The thioester intermediate is finally reduced by direct hydride transfer from NADPH, to form the product GSA.</text>
</comment>
<keyword evidence="6 8" id="KW-0627">Porphyrin biosynthesis</keyword>
<comment type="caution">
    <text evidence="13">The sequence shown here is derived from an EMBL/GenBank/DDBJ whole genome shotgun (WGS) entry which is preliminary data.</text>
</comment>
<feature type="domain" description="Tetrapyrrole biosynthesis glutamyl-tRNA reductase dimerisation" evidence="10">
    <location>
        <begin position="321"/>
        <end position="419"/>
    </location>
</feature>
<dbReference type="PANTHER" id="PTHR43013:SF1">
    <property type="entry name" value="GLUTAMYL-TRNA REDUCTASE"/>
    <property type="match status" value="1"/>
</dbReference>
<dbReference type="EC" id="1.2.1.70" evidence="3 8"/>
<evidence type="ECO:0000313" key="13">
    <source>
        <dbReference type="EMBL" id="ODG90327.1"/>
    </source>
</evidence>
<evidence type="ECO:0000256" key="5">
    <source>
        <dbReference type="ARBA" id="ARBA00023002"/>
    </source>
</evidence>
<evidence type="ECO:0000313" key="14">
    <source>
        <dbReference type="Proteomes" id="UP000094580"/>
    </source>
</evidence>
<dbReference type="InterPro" id="IPR036291">
    <property type="entry name" value="NAD(P)-bd_dom_sf"/>
</dbReference>
<keyword evidence="5 8" id="KW-0560">Oxidoreductase</keyword>
<evidence type="ECO:0000259" key="11">
    <source>
        <dbReference type="Pfam" id="PF01488"/>
    </source>
</evidence>
<feature type="binding site" evidence="8">
    <location>
        <position position="109"/>
    </location>
    <ligand>
        <name>substrate</name>
    </ligand>
</feature>
<gene>
    <name evidence="8" type="primary">hemA</name>
    <name evidence="13" type="ORF">BED47_13445</name>
</gene>
<evidence type="ECO:0000256" key="7">
    <source>
        <dbReference type="ARBA" id="ARBA00047464"/>
    </source>
</evidence>
<dbReference type="InterPro" id="IPR015896">
    <property type="entry name" value="4pyrrol_synth_GluRdtase_dimer"/>
</dbReference>
<feature type="active site" description="Nucleophile" evidence="8">
    <location>
        <position position="50"/>
    </location>
</feature>
<dbReference type="SUPFAM" id="SSF69075">
    <property type="entry name" value="Glutamyl tRNA-reductase dimerization domain"/>
    <property type="match status" value="1"/>
</dbReference>
<comment type="pathway">
    <text evidence="1 8 9">Porphyrin-containing compound metabolism; protoporphyrin-IX biosynthesis; 5-aminolevulinate from L-glutamyl-tRNA(Glu): step 1/2.</text>
</comment>
<name>A0ABX2ZPA4_9BACI</name>
<feature type="binding site" evidence="8">
    <location>
        <begin position="114"/>
        <end position="116"/>
    </location>
    <ligand>
        <name>substrate</name>
    </ligand>
</feature>
<dbReference type="Pfam" id="PF00745">
    <property type="entry name" value="GlutR_dimer"/>
    <property type="match status" value="1"/>
</dbReference>
<evidence type="ECO:0000256" key="1">
    <source>
        <dbReference type="ARBA" id="ARBA00005059"/>
    </source>
</evidence>
<accession>A0ABX2ZPA4</accession>
<dbReference type="Proteomes" id="UP000094580">
    <property type="component" value="Unassembled WGS sequence"/>
</dbReference>
<dbReference type="EMBL" id="MDKC01000035">
    <property type="protein sequence ID" value="ODG90327.1"/>
    <property type="molecule type" value="Genomic_DNA"/>
</dbReference>
<proteinExistence type="inferred from homology"/>
<keyword evidence="4 8" id="KW-0521">NADP</keyword>
<dbReference type="InterPro" id="IPR015895">
    <property type="entry name" value="4pyrrol_synth_GluRdtase_N"/>
</dbReference>
<organism evidence="13 14">
    <name type="scientific">Gottfriedia luciferensis</name>
    <dbReference type="NCBI Taxonomy" id="178774"/>
    <lineage>
        <taxon>Bacteria</taxon>
        <taxon>Bacillati</taxon>
        <taxon>Bacillota</taxon>
        <taxon>Bacilli</taxon>
        <taxon>Bacillales</taxon>
        <taxon>Bacillaceae</taxon>
        <taxon>Gottfriedia</taxon>
    </lineage>
</organism>
<evidence type="ECO:0000256" key="2">
    <source>
        <dbReference type="ARBA" id="ARBA00005916"/>
    </source>
</evidence>
<dbReference type="InterPro" id="IPR036453">
    <property type="entry name" value="GluRdtase_dimer_dom_sf"/>
</dbReference>
<dbReference type="Pfam" id="PF01488">
    <property type="entry name" value="Shikimate_DH"/>
    <property type="match status" value="1"/>
</dbReference>
<dbReference type="CDD" id="cd05213">
    <property type="entry name" value="NAD_bind_Glutamyl_tRNA_reduct"/>
    <property type="match status" value="1"/>
</dbReference>
<evidence type="ECO:0000259" key="10">
    <source>
        <dbReference type="Pfam" id="PF00745"/>
    </source>
</evidence>
<dbReference type="SUPFAM" id="SSF51735">
    <property type="entry name" value="NAD(P)-binding Rossmann-fold domains"/>
    <property type="match status" value="1"/>
</dbReference>
<evidence type="ECO:0000256" key="4">
    <source>
        <dbReference type="ARBA" id="ARBA00022857"/>
    </source>
</evidence>
<dbReference type="HAMAP" id="MF_00087">
    <property type="entry name" value="Glu_tRNA_reductase"/>
    <property type="match status" value="1"/>
</dbReference>
<comment type="function">
    <text evidence="8">Catalyzes the NADPH-dependent reduction of glutamyl-tRNA(Glu) to glutamate 1-semialdehyde (GSA).</text>
</comment>
<dbReference type="SUPFAM" id="SSF69742">
    <property type="entry name" value="Glutamyl tRNA-reductase catalytic, N-terminal domain"/>
    <property type="match status" value="1"/>
</dbReference>
<dbReference type="InterPro" id="IPR000343">
    <property type="entry name" value="4pyrrol_synth_GluRdtase"/>
</dbReference>
<dbReference type="Gene3D" id="3.30.460.30">
    <property type="entry name" value="Glutamyl-tRNA reductase, N-terminal domain"/>
    <property type="match status" value="1"/>
</dbReference>
<feature type="binding site" evidence="8">
    <location>
        <begin position="189"/>
        <end position="194"/>
    </location>
    <ligand>
        <name>NADP(+)</name>
        <dbReference type="ChEBI" id="CHEBI:58349"/>
    </ligand>
</feature>
<comment type="domain">
    <text evidence="8">Possesses an unusual extended V-shaped dimeric structure with each monomer consisting of three distinct domains arranged along a curved 'spinal' alpha-helix. The N-terminal catalytic domain specifically recognizes the glutamate moiety of the substrate. The second domain is the NADPH-binding domain, and the third C-terminal domain is responsible for dimerization.</text>
</comment>
<evidence type="ECO:0000256" key="6">
    <source>
        <dbReference type="ARBA" id="ARBA00023244"/>
    </source>
</evidence>
<dbReference type="PROSITE" id="PS00747">
    <property type="entry name" value="GLUTR"/>
    <property type="match status" value="1"/>
</dbReference>
<dbReference type="NCBIfam" id="NF000744">
    <property type="entry name" value="PRK00045.1-3"/>
    <property type="match status" value="1"/>
</dbReference>
<feature type="site" description="Important for activity" evidence="8">
    <location>
        <position position="99"/>
    </location>
</feature>
<dbReference type="InterPro" id="IPR036343">
    <property type="entry name" value="GluRdtase_N_sf"/>
</dbReference>
<feature type="binding site" evidence="8">
    <location>
        <begin position="49"/>
        <end position="52"/>
    </location>
    <ligand>
        <name>substrate</name>
    </ligand>
</feature>
<evidence type="ECO:0000259" key="12">
    <source>
        <dbReference type="Pfam" id="PF05201"/>
    </source>
</evidence>
<feature type="domain" description="Glutamyl-tRNA reductase N-terminal" evidence="12">
    <location>
        <begin position="6"/>
        <end position="156"/>
    </location>
</feature>
<dbReference type="RefSeq" id="WP_069035197.1">
    <property type="nucleotide sequence ID" value="NZ_MDKC01000035.1"/>
</dbReference>
<sequence>MHIITIGINYKTAPVEVRERVAFAPNELQDAMNSLKKEKSILENIIVSTCNRTEIYAVVDQVHTGQYYMKRFLLQRFDLKDEELSPYLIIKTGNDAINHLFTVASGLDSMVIGETQILGQVKDSYLLAQENNVIGTIFNQLFKQAITFAKKVHSETGIGENAVSVSYAAVELSKKIFSNLKGCNVLIVGAGKMSNLALQNLYSQGVGKVTVINRTVENAVRLADQFNGIGKGLESLENALKEADIVISSTGSKEYVITEKMIRRIEKSRKGNPLFLVDIAVPRDIEPSIHHIDSAFLYDIDDLQGIVAENLAEREREAVKIKKAITEEIDIFQSWLSMLGVVPVISALREKALDIQADTMSSLERKLPHLSERDLKIIQKHTKSIVNQLLRDPIMKAKEMGTSKHSEAQIALFKEIFSLDEILQEPKDEKLMQTNQEKETISLKQNLGFL</sequence>
<comment type="similarity">
    <text evidence="2 8 9">Belongs to the glutamyl-tRNA reductase family.</text>
</comment>
<evidence type="ECO:0000256" key="9">
    <source>
        <dbReference type="RuleBase" id="RU000584"/>
    </source>
</evidence>
<evidence type="ECO:0000256" key="3">
    <source>
        <dbReference type="ARBA" id="ARBA00012970"/>
    </source>
</evidence>